<dbReference type="RefSeq" id="WP_076725476.1">
    <property type="nucleotide sequence ID" value="NZ_MSCW01000009.1"/>
</dbReference>
<dbReference type="AlphaFoldDB" id="A0A1V2DQ67"/>
<comment type="caution">
    <text evidence="1">The sequence shown here is derived from an EMBL/GenBank/DDBJ whole genome shotgun (WGS) entry which is preliminary data.</text>
</comment>
<sequence>MDAQKQMPRSFPDLASHPQDWTVIDQKLWRASFRMYFEVSPNLILHYLHHMAMHTVNGYQGDISGWEYAYSSAEKGGLFVYPVADGESHNDFEVFNLAGSNAKHLPPVLAGIHTMMLAVLAMLEHATKLKLTDKQFRELRMHYYRLRDYGLLLAKETGHENDFLDLID</sequence>
<dbReference type="OrthoDB" id="1164967at2"/>
<evidence type="ECO:0000313" key="2">
    <source>
        <dbReference type="Proteomes" id="UP000189339"/>
    </source>
</evidence>
<reference evidence="1 2" key="1">
    <citation type="submission" date="2016-12" db="EMBL/GenBank/DDBJ databases">
        <title>Marinobacter lutaoensis whole genome sequencing.</title>
        <authorList>
            <person name="Verma A."/>
            <person name="Krishnamurthi S."/>
        </authorList>
    </citation>
    <scope>NUCLEOTIDE SEQUENCE [LARGE SCALE GENOMIC DNA]</scope>
    <source>
        <strain evidence="1 2">T5054</strain>
    </source>
</reference>
<accession>A0A1V2DQ67</accession>
<evidence type="ECO:0000313" key="1">
    <source>
        <dbReference type="EMBL" id="ONF42531.1"/>
    </source>
</evidence>
<name>A0A1V2DQ67_9GAMM</name>
<dbReference type="EMBL" id="MSCW01000009">
    <property type="protein sequence ID" value="ONF42531.1"/>
    <property type="molecule type" value="Genomic_DNA"/>
</dbReference>
<dbReference type="InterPro" id="IPR042297">
    <property type="entry name" value="Antirestriction_sf"/>
</dbReference>
<dbReference type="Gene3D" id="3.30.70.3580">
    <property type="entry name" value="Antirestriction protein"/>
    <property type="match status" value="1"/>
</dbReference>
<gene>
    <name evidence="1" type="ORF">BTO32_15075</name>
</gene>
<organism evidence="1 2">
    <name type="scientific">Marinobacter lutaoensis</name>
    <dbReference type="NCBI Taxonomy" id="135739"/>
    <lineage>
        <taxon>Bacteria</taxon>
        <taxon>Pseudomonadati</taxon>
        <taxon>Pseudomonadota</taxon>
        <taxon>Gammaproteobacteria</taxon>
        <taxon>Pseudomonadales</taxon>
        <taxon>Marinobacteraceae</taxon>
        <taxon>Marinobacter</taxon>
    </lineage>
</organism>
<dbReference type="STRING" id="135739.BTO32_15075"/>
<keyword evidence="2" id="KW-1185">Reference proteome</keyword>
<protein>
    <recommendedName>
        <fullName evidence="3">Antirestriction protein</fullName>
    </recommendedName>
</protein>
<dbReference type="Proteomes" id="UP000189339">
    <property type="component" value="Unassembled WGS sequence"/>
</dbReference>
<evidence type="ECO:0008006" key="3">
    <source>
        <dbReference type="Google" id="ProtNLM"/>
    </source>
</evidence>
<proteinExistence type="predicted"/>